<protein>
    <submittedName>
        <fullName evidence="5">FadR family transcriptional regulator</fullName>
    </submittedName>
</protein>
<name>A0A5S4GLM3_9ACTN</name>
<dbReference type="EMBL" id="VCKX01000053">
    <property type="protein sequence ID" value="TMR33729.1"/>
    <property type="molecule type" value="Genomic_DNA"/>
</dbReference>
<accession>A0A5S4GLM3</accession>
<keyword evidence="6" id="KW-1185">Reference proteome</keyword>
<organism evidence="5 6">
    <name type="scientific">Nonomuraea zeae</name>
    <dbReference type="NCBI Taxonomy" id="1642303"/>
    <lineage>
        <taxon>Bacteria</taxon>
        <taxon>Bacillati</taxon>
        <taxon>Actinomycetota</taxon>
        <taxon>Actinomycetes</taxon>
        <taxon>Streptosporangiales</taxon>
        <taxon>Streptosporangiaceae</taxon>
        <taxon>Nonomuraea</taxon>
    </lineage>
</organism>
<dbReference type="Gene3D" id="1.20.120.530">
    <property type="entry name" value="GntR ligand-binding domain-like"/>
    <property type="match status" value="1"/>
</dbReference>
<dbReference type="GO" id="GO:0003677">
    <property type="term" value="F:DNA binding"/>
    <property type="evidence" value="ECO:0007669"/>
    <property type="project" value="UniProtKB-KW"/>
</dbReference>
<dbReference type="InterPro" id="IPR036388">
    <property type="entry name" value="WH-like_DNA-bd_sf"/>
</dbReference>
<dbReference type="PANTHER" id="PTHR43537:SF44">
    <property type="entry name" value="GNTR FAMILY REGULATORY PROTEIN"/>
    <property type="match status" value="1"/>
</dbReference>
<dbReference type="InterPro" id="IPR000524">
    <property type="entry name" value="Tscrpt_reg_HTH_GntR"/>
</dbReference>
<dbReference type="InterPro" id="IPR011711">
    <property type="entry name" value="GntR_C"/>
</dbReference>
<dbReference type="AlphaFoldDB" id="A0A5S4GLM3"/>
<dbReference type="PANTHER" id="PTHR43537">
    <property type="entry name" value="TRANSCRIPTIONAL REGULATOR, GNTR FAMILY"/>
    <property type="match status" value="1"/>
</dbReference>
<evidence type="ECO:0000256" key="1">
    <source>
        <dbReference type="ARBA" id="ARBA00023015"/>
    </source>
</evidence>
<dbReference type="GO" id="GO:0003700">
    <property type="term" value="F:DNA-binding transcription factor activity"/>
    <property type="evidence" value="ECO:0007669"/>
    <property type="project" value="InterPro"/>
</dbReference>
<dbReference type="InterPro" id="IPR008920">
    <property type="entry name" value="TF_FadR/GntR_C"/>
</dbReference>
<dbReference type="Proteomes" id="UP000306628">
    <property type="component" value="Unassembled WGS sequence"/>
</dbReference>
<dbReference type="SUPFAM" id="SSF48008">
    <property type="entry name" value="GntR ligand-binding domain-like"/>
    <property type="match status" value="1"/>
</dbReference>
<dbReference type="Pfam" id="PF07729">
    <property type="entry name" value="FCD"/>
    <property type="match status" value="1"/>
</dbReference>
<evidence type="ECO:0000256" key="2">
    <source>
        <dbReference type="ARBA" id="ARBA00023125"/>
    </source>
</evidence>
<evidence type="ECO:0000256" key="3">
    <source>
        <dbReference type="ARBA" id="ARBA00023163"/>
    </source>
</evidence>
<keyword evidence="1" id="KW-0805">Transcription regulation</keyword>
<dbReference type="Gene3D" id="1.10.10.10">
    <property type="entry name" value="Winged helix-like DNA-binding domain superfamily/Winged helix DNA-binding domain"/>
    <property type="match status" value="1"/>
</dbReference>
<evidence type="ECO:0000259" key="4">
    <source>
        <dbReference type="PROSITE" id="PS50949"/>
    </source>
</evidence>
<gene>
    <name evidence="5" type="ORF">ETD85_19105</name>
</gene>
<keyword evidence="2" id="KW-0238">DNA-binding</keyword>
<feature type="domain" description="HTH gntR-type" evidence="4">
    <location>
        <begin position="6"/>
        <end position="73"/>
    </location>
</feature>
<sequence>MSCEVIDIGTDPVSDALADLIRELGEGGRLPAERELAERLGVSRTALRDRLQLLEGLGVLRRRQGSGTYVQRLAPQGLEFALDLALSASHLSIESLHSVRVALERQAAREAARKGDPVAIAHVGKALADMEAAVTGEDIDRADFAFHQALLHATGNAALTFFADAMTGVLFRAVRQRRDRLKTHPRDKEVSVAAHRPLYEALLAGDENAAGQASDDHFQVWHDLFTHPRMERP</sequence>
<dbReference type="SMART" id="SM00895">
    <property type="entry name" value="FCD"/>
    <property type="match status" value="1"/>
</dbReference>
<keyword evidence="3" id="KW-0804">Transcription</keyword>
<dbReference type="Pfam" id="PF00392">
    <property type="entry name" value="GntR"/>
    <property type="match status" value="1"/>
</dbReference>
<dbReference type="SUPFAM" id="SSF46785">
    <property type="entry name" value="Winged helix' DNA-binding domain"/>
    <property type="match status" value="1"/>
</dbReference>
<evidence type="ECO:0000313" key="5">
    <source>
        <dbReference type="EMBL" id="TMR33729.1"/>
    </source>
</evidence>
<dbReference type="PROSITE" id="PS50949">
    <property type="entry name" value="HTH_GNTR"/>
    <property type="match status" value="1"/>
</dbReference>
<comment type="caution">
    <text evidence="5">The sequence shown here is derived from an EMBL/GenBank/DDBJ whole genome shotgun (WGS) entry which is preliminary data.</text>
</comment>
<dbReference type="InterPro" id="IPR036390">
    <property type="entry name" value="WH_DNA-bd_sf"/>
</dbReference>
<evidence type="ECO:0000313" key="6">
    <source>
        <dbReference type="Proteomes" id="UP000306628"/>
    </source>
</evidence>
<dbReference type="SMART" id="SM00345">
    <property type="entry name" value="HTH_GNTR"/>
    <property type="match status" value="1"/>
</dbReference>
<reference evidence="5 6" key="1">
    <citation type="submission" date="2019-05" db="EMBL/GenBank/DDBJ databases">
        <title>Draft genome sequence of Nonomuraea zeae DSM 100528.</title>
        <authorList>
            <person name="Saricaoglu S."/>
            <person name="Isik K."/>
        </authorList>
    </citation>
    <scope>NUCLEOTIDE SEQUENCE [LARGE SCALE GENOMIC DNA]</scope>
    <source>
        <strain evidence="5 6">DSM 100528</strain>
    </source>
</reference>
<proteinExistence type="predicted"/>
<dbReference type="PRINTS" id="PR00035">
    <property type="entry name" value="HTHGNTR"/>
</dbReference>
<dbReference type="OrthoDB" id="4535513at2"/>
<dbReference type="CDD" id="cd07377">
    <property type="entry name" value="WHTH_GntR"/>
    <property type="match status" value="1"/>
</dbReference>